<gene>
    <name evidence="2" type="ORF">EV191_1442</name>
</gene>
<feature type="region of interest" description="Disordered" evidence="1">
    <location>
        <begin position="96"/>
        <end position="119"/>
    </location>
</feature>
<organism evidence="2 3">
    <name type="scientific">Tamaricihabitans halophyticus</name>
    <dbReference type="NCBI Taxonomy" id="1262583"/>
    <lineage>
        <taxon>Bacteria</taxon>
        <taxon>Bacillati</taxon>
        <taxon>Actinomycetota</taxon>
        <taxon>Actinomycetes</taxon>
        <taxon>Pseudonocardiales</taxon>
        <taxon>Pseudonocardiaceae</taxon>
        <taxon>Tamaricihabitans</taxon>
    </lineage>
</organism>
<evidence type="ECO:0000313" key="3">
    <source>
        <dbReference type="Proteomes" id="UP000294911"/>
    </source>
</evidence>
<dbReference type="EMBL" id="SLXQ01000044">
    <property type="protein sequence ID" value="TCP38692.1"/>
    <property type="molecule type" value="Genomic_DNA"/>
</dbReference>
<comment type="caution">
    <text evidence="2">The sequence shown here is derived from an EMBL/GenBank/DDBJ whole genome shotgun (WGS) entry which is preliminary data.</text>
</comment>
<dbReference type="AlphaFoldDB" id="A0A4R2PS07"/>
<keyword evidence="3" id="KW-1185">Reference proteome</keyword>
<reference evidence="2 3" key="1">
    <citation type="submission" date="2019-03" db="EMBL/GenBank/DDBJ databases">
        <title>Genomic Encyclopedia of Type Strains, Phase IV (KMG-IV): sequencing the most valuable type-strain genomes for metagenomic binning, comparative biology and taxonomic classification.</title>
        <authorList>
            <person name="Goeker M."/>
        </authorList>
    </citation>
    <scope>NUCLEOTIDE SEQUENCE [LARGE SCALE GENOMIC DNA]</scope>
    <source>
        <strain evidence="2 3">DSM 45765</strain>
    </source>
</reference>
<evidence type="ECO:0000256" key="1">
    <source>
        <dbReference type="SAM" id="MobiDB-lite"/>
    </source>
</evidence>
<proteinExistence type="predicted"/>
<protein>
    <submittedName>
        <fullName evidence="2">Uncharacterized protein</fullName>
    </submittedName>
</protein>
<dbReference type="Proteomes" id="UP000294911">
    <property type="component" value="Unassembled WGS sequence"/>
</dbReference>
<evidence type="ECO:0000313" key="2">
    <source>
        <dbReference type="EMBL" id="TCP38692.1"/>
    </source>
</evidence>
<name>A0A4R2PS07_9PSEU</name>
<sequence length="119" mass="12801">MSEMSTDELAVDLAAGLRQLADMIEQHPAVAEAVAYALRYLYVPQVTSDARTRLETVRAAGLDIGADVTVTNHPDRCEVLAEFGPVRLKLDATAGLMAGQQPHESPPYAPLRKTGPDTD</sequence>
<accession>A0A4R2PS07</accession>